<dbReference type="InterPro" id="IPR058940">
    <property type="entry name" value="mS26_fungi"/>
</dbReference>
<feature type="compositionally biased region" description="Low complexity" evidence="1">
    <location>
        <begin position="29"/>
        <end position="45"/>
    </location>
</feature>
<dbReference type="AlphaFoldDB" id="A0AA38VJ94"/>
<gene>
    <name evidence="2" type="ORF">NKR19_g9714</name>
</gene>
<comment type="caution">
    <text evidence="2">The sequence shown here is derived from an EMBL/GenBank/DDBJ whole genome shotgun (WGS) entry which is preliminary data.</text>
</comment>
<organism evidence="2 3">
    <name type="scientific">Coniochaeta hoffmannii</name>
    <dbReference type="NCBI Taxonomy" id="91930"/>
    <lineage>
        <taxon>Eukaryota</taxon>
        <taxon>Fungi</taxon>
        <taxon>Dikarya</taxon>
        <taxon>Ascomycota</taxon>
        <taxon>Pezizomycotina</taxon>
        <taxon>Sordariomycetes</taxon>
        <taxon>Sordariomycetidae</taxon>
        <taxon>Coniochaetales</taxon>
        <taxon>Coniochaetaceae</taxon>
        <taxon>Coniochaeta</taxon>
    </lineage>
</organism>
<evidence type="ECO:0000313" key="2">
    <source>
        <dbReference type="EMBL" id="KAJ9130897.1"/>
    </source>
</evidence>
<reference evidence="2" key="1">
    <citation type="submission" date="2022-07" db="EMBL/GenBank/DDBJ databases">
        <title>Fungi with potential for degradation of polypropylene.</title>
        <authorList>
            <person name="Gostincar C."/>
        </authorList>
    </citation>
    <scope>NUCLEOTIDE SEQUENCE</scope>
    <source>
        <strain evidence="2">EXF-13287</strain>
    </source>
</reference>
<keyword evidence="3" id="KW-1185">Reference proteome</keyword>
<sequence>MPPPIPRPSLRGVTSRASTRSTACVALRSSFSTTTSTSQAPQSTTRIPPESPKYISVPEPPQATLIRRPPIRGHLPVPREIFPRKGGDRKVSPDYVARATPLSLAEQSGAPPKTELEAWRRKMAHSRRTALSAGLEGLYDRKSTSDALRARKAKAKGEAHRRAAAAPERDDDVLTRSSVLASVSAQLSVDRDPARFDVARTSRKRTARLQAARSQARKGALAELYIAAKDFIVDEAELARRVDELFDENYFATKGVSDALSIWDTDGPPIKTSAMVDQQAYGRDSPLNMGYEMYTPDSTRTARKQKILAEELTGGKL</sequence>
<feature type="region of interest" description="Disordered" evidence="1">
    <location>
        <begin position="1"/>
        <end position="69"/>
    </location>
</feature>
<evidence type="ECO:0000313" key="3">
    <source>
        <dbReference type="Proteomes" id="UP001174691"/>
    </source>
</evidence>
<accession>A0AA38VJ94</accession>
<dbReference type="EMBL" id="JANBVN010000251">
    <property type="protein sequence ID" value="KAJ9130897.1"/>
    <property type="molecule type" value="Genomic_DNA"/>
</dbReference>
<protein>
    <submittedName>
        <fullName evidence="2">Uncharacterized protein</fullName>
    </submittedName>
</protein>
<dbReference type="CDD" id="cd23703">
    <property type="entry name" value="mS26_PET12"/>
    <property type="match status" value="1"/>
</dbReference>
<dbReference type="Pfam" id="PF26163">
    <property type="entry name" value="mS26"/>
    <property type="match status" value="1"/>
</dbReference>
<dbReference type="Proteomes" id="UP001174691">
    <property type="component" value="Unassembled WGS sequence"/>
</dbReference>
<name>A0AA38VJ94_9PEZI</name>
<proteinExistence type="predicted"/>
<evidence type="ECO:0000256" key="1">
    <source>
        <dbReference type="SAM" id="MobiDB-lite"/>
    </source>
</evidence>